<sequence>MFARLKFAIVGCGRIAQRHVEHIQKYGQLVAVCDVVQEKADALAHVSGAKAFYDLEQMFAQLPEAIDVVSICTPNGLHAAHTLRAFKAGCHVLCEKPMAISVADCGEMIKAGERASRRLFVVKQNRYNPPVVAIKKLLDEGALGRVYSVQLSCFWNRNAQYYEKDAWKGSRDLDGGCLYTQFSHFIDLLYWMVGDVKQAMALTHNFCHQDTVAFEDAGVVALAFHNGALGTVNFTINSYGKNMEGSLTLFCEKGSVKIGGQYLNELEYQNIEAHLIEDLPEGRPPNQYGHYVGSMSNHGAVYENLVSVLTGQGVIGTAGFEGLKTVEIIDKIYTAANRVSPL</sequence>
<evidence type="ECO:0000259" key="2">
    <source>
        <dbReference type="Pfam" id="PF22725"/>
    </source>
</evidence>
<dbReference type="Pfam" id="PF22725">
    <property type="entry name" value="GFO_IDH_MocA_C3"/>
    <property type="match status" value="1"/>
</dbReference>
<proteinExistence type="predicted"/>
<protein>
    <submittedName>
        <fullName evidence="3">Oxidoreductase domain protein</fullName>
    </submittedName>
</protein>
<evidence type="ECO:0000313" key="3">
    <source>
        <dbReference type="EMBL" id="ABK44924.1"/>
    </source>
</evidence>
<dbReference type="InterPro" id="IPR055170">
    <property type="entry name" value="GFO_IDH_MocA-like_dom"/>
</dbReference>
<dbReference type="Gene3D" id="3.40.50.720">
    <property type="entry name" value="NAD(P)-binding Rossmann-like Domain"/>
    <property type="match status" value="1"/>
</dbReference>
<dbReference type="GO" id="GO:0000166">
    <property type="term" value="F:nucleotide binding"/>
    <property type="evidence" value="ECO:0007669"/>
    <property type="project" value="InterPro"/>
</dbReference>
<gene>
    <name evidence="3" type="ordered locus">Mmc1_2424</name>
</gene>
<dbReference type="InterPro" id="IPR052515">
    <property type="entry name" value="Gfo/Idh/MocA_Oxidoreductase"/>
</dbReference>
<dbReference type="InterPro" id="IPR036291">
    <property type="entry name" value="NAD(P)-bd_dom_sf"/>
</dbReference>
<dbReference type="EMBL" id="CP000471">
    <property type="protein sequence ID" value="ABK44924.1"/>
    <property type="molecule type" value="Genomic_DNA"/>
</dbReference>
<dbReference type="OrthoDB" id="9815825at2"/>
<dbReference type="AlphaFoldDB" id="A0LAD1"/>
<dbReference type="HOGENOM" id="CLU_023194_1_0_5"/>
<dbReference type="PANTHER" id="PTHR43249:SF1">
    <property type="entry name" value="D-GLUCOSIDE 3-DEHYDROGENASE"/>
    <property type="match status" value="1"/>
</dbReference>
<name>A0LAD1_MAGMM</name>
<dbReference type="InterPro" id="IPR000683">
    <property type="entry name" value="Gfo/Idh/MocA-like_OxRdtase_N"/>
</dbReference>
<dbReference type="Proteomes" id="UP000002586">
    <property type="component" value="Chromosome"/>
</dbReference>
<dbReference type="KEGG" id="mgm:Mmc1_2424"/>
<accession>A0LAD1</accession>
<evidence type="ECO:0000259" key="1">
    <source>
        <dbReference type="Pfam" id="PF01408"/>
    </source>
</evidence>
<dbReference type="RefSeq" id="WP_011714044.1">
    <property type="nucleotide sequence ID" value="NC_008576.1"/>
</dbReference>
<reference evidence="3 4" key="2">
    <citation type="journal article" date="2012" name="Int. J. Syst. Evol. Microbiol.">
        <title>Magnetococcus marinus gen. nov., sp. nov., a marine, magnetotactic bacterium that represents a novel lineage (Magnetococcaceae fam. nov.; Magnetococcales ord. nov.) at the base of the Alphaproteobacteria.</title>
        <authorList>
            <person name="Bazylinski D.A."/>
            <person name="Williams T.J."/>
            <person name="Lefevre C.T."/>
            <person name="Berg R.J."/>
            <person name="Zhang C.L."/>
            <person name="Bowser S.S."/>
            <person name="Dean A.J."/>
            <person name="Beveridge T.J."/>
        </authorList>
    </citation>
    <scope>NUCLEOTIDE SEQUENCE [LARGE SCALE GENOMIC DNA]</scope>
    <source>
        <strain evidence="4">ATCC BAA-1437 / JCM 17883 / MC-1</strain>
    </source>
</reference>
<dbReference type="Pfam" id="PF01408">
    <property type="entry name" value="GFO_IDH_MocA"/>
    <property type="match status" value="1"/>
</dbReference>
<organism evidence="3 4">
    <name type="scientific">Magnetococcus marinus (strain ATCC BAA-1437 / JCM 17883 / MC-1)</name>
    <dbReference type="NCBI Taxonomy" id="156889"/>
    <lineage>
        <taxon>Bacteria</taxon>
        <taxon>Pseudomonadati</taxon>
        <taxon>Pseudomonadota</taxon>
        <taxon>Magnetococcia</taxon>
        <taxon>Magnetococcales</taxon>
        <taxon>Magnetococcaceae</taxon>
        <taxon>Magnetococcus</taxon>
    </lineage>
</organism>
<feature type="domain" description="Gfo/Idh/MocA-like oxidoreductase N-terminal" evidence="1">
    <location>
        <begin position="5"/>
        <end position="121"/>
    </location>
</feature>
<dbReference type="STRING" id="156889.Mmc1_2424"/>
<dbReference type="SUPFAM" id="SSF55347">
    <property type="entry name" value="Glyceraldehyde-3-phosphate dehydrogenase-like, C-terminal domain"/>
    <property type="match status" value="1"/>
</dbReference>
<dbReference type="eggNOG" id="COG0673">
    <property type="taxonomic scope" value="Bacteria"/>
</dbReference>
<keyword evidence="4" id="KW-1185">Reference proteome</keyword>
<dbReference type="PANTHER" id="PTHR43249">
    <property type="entry name" value="UDP-N-ACETYL-2-AMINO-2-DEOXY-D-GLUCURONATE OXIDASE"/>
    <property type="match status" value="1"/>
</dbReference>
<reference evidence="4" key="1">
    <citation type="journal article" date="2009" name="Appl. Environ. Microbiol.">
        <title>Complete genome sequence of the chemolithoautotrophic marine magnetotactic coccus strain MC-1.</title>
        <authorList>
            <person name="Schubbe S."/>
            <person name="Williams T.J."/>
            <person name="Xie G."/>
            <person name="Kiss H.E."/>
            <person name="Brettin T.S."/>
            <person name="Martinez D."/>
            <person name="Ross C.A."/>
            <person name="Schuler D."/>
            <person name="Cox B.L."/>
            <person name="Nealson K.H."/>
            <person name="Bazylinski D.A."/>
        </authorList>
    </citation>
    <scope>NUCLEOTIDE SEQUENCE [LARGE SCALE GENOMIC DNA]</scope>
    <source>
        <strain evidence="4">ATCC BAA-1437 / JCM 17883 / MC-1</strain>
    </source>
</reference>
<evidence type="ECO:0000313" key="4">
    <source>
        <dbReference type="Proteomes" id="UP000002586"/>
    </source>
</evidence>
<dbReference type="Gene3D" id="3.30.360.10">
    <property type="entry name" value="Dihydrodipicolinate Reductase, domain 2"/>
    <property type="match status" value="1"/>
</dbReference>
<dbReference type="SUPFAM" id="SSF51735">
    <property type="entry name" value="NAD(P)-binding Rossmann-fold domains"/>
    <property type="match status" value="1"/>
</dbReference>
<feature type="domain" description="GFO/IDH/MocA-like oxidoreductase" evidence="2">
    <location>
        <begin position="132"/>
        <end position="256"/>
    </location>
</feature>